<protein>
    <submittedName>
        <fullName evidence="4">RNA polymerase sigma factor SigJ</fullName>
    </submittedName>
</protein>
<feature type="domain" description="RNA polymerase sigma factor 70 region 4 type 2" evidence="3">
    <location>
        <begin position="98"/>
        <end position="150"/>
    </location>
</feature>
<evidence type="ECO:0000259" key="2">
    <source>
        <dbReference type="Pfam" id="PF04542"/>
    </source>
</evidence>
<dbReference type="PANTHER" id="PTHR30173:SF36">
    <property type="entry name" value="ECF RNA POLYMERASE SIGMA FACTOR SIGJ"/>
    <property type="match status" value="1"/>
</dbReference>
<evidence type="ECO:0000256" key="1">
    <source>
        <dbReference type="ARBA" id="ARBA00011344"/>
    </source>
</evidence>
<proteinExistence type="predicted"/>
<dbReference type="RefSeq" id="WP_380888685.1">
    <property type="nucleotide sequence ID" value="NZ_JBHUDY010000001.1"/>
</dbReference>
<dbReference type="InterPro" id="IPR052704">
    <property type="entry name" value="ECF_Sigma-70_Domain"/>
</dbReference>
<evidence type="ECO:0000259" key="3">
    <source>
        <dbReference type="Pfam" id="PF08281"/>
    </source>
</evidence>
<dbReference type="EMBL" id="JBHUDY010000001">
    <property type="protein sequence ID" value="MFD1612043.1"/>
    <property type="molecule type" value="Genomic_DNA"/>
</dbReference>
<organism evidence="4 5">
    <name type="scientific">Sphingomonas tabacisoli</name>
    <dbReference type="NCBI Taxonomy" id="2249466"/>
    <lineage>
        <taxon>Bacteria</taxon>
        <taxon>Pseudomonadati</taxon>
        <taxon>Pseudomonadota</taxon>
        <taxon>Alphaproteobacteria</taxon>
        <taxon>Sphingomonadales</taxon>
        <taxon>Sphingomonadaceae</taxon>
        <taxon>Sphingomonas</taxon>
    </lineage>
</organism>
<dbReference type="InterPro" id="IPR014284">
    <property type="entry name" value="RNA_pol_sigma-70_dom"/>
</dbReference>
<dbReference type="SUPFAM" id="SSF54427">
    <property type="entry name" value="NTF2-like"/>
    <property type="match status" value="1"/>
</dbReference>
<dbReference type="Gene3D" id="1.10.10.10">
    <property type="entry name" value="Winged helix-like DNA-binding domain superfamily/Winged helix DNA-binding domain"/>
    <property type="match status" value="1"/>
</dbReference>
<keyword evidence="5" id="KW-1185">Reference proteome</keyword>
<dbReference type="Pfam" id="PF04542">
    <property type="entry name" value="Sigma70_r2"/>
    <property type="match status" value="1"/>
</dbReference>
<evidence type="ECO:0000313" key="5">
    <source>
        <dbReference type="Proteomes" id="UP001597115"/>
    </source>
</evidence>
<dbReference type="Gene3D" id="3.10.450.50">
    <property type="match status" value="1"/>
</dbReference>
<dbReference type="SUPFAM" id="SSF88659">
    <property type="entry name" value="Sigma3 and sigma4 domains of RNA polymerase sigma factors"/>
    <property type="match status" value="1"/>
</dbReference>
<evidence type="ECO:0000313" key="4">
    <source>
        <dbReference type="EMBL" id="MFD1612043.1"/>
    </source>
</evidence>
<accession>A0ABW4I2S6</accession>
<dbReference type="InterPro" id="IPR013324">
    <property type="entry name" value="RNA_pol_sigma_r3/r4-like"/>
</dbReference>
<sequence>MAADPFTSTEPRLRALAYRMLGSHADAADAVQDTATKWLSTDRSIIENPEAWLVRTCTRASIDLLRRRKREAYVGPWLPEPSTEDAGDLPALAESVRLAFLLMLERLSPAERAALLLHDVFDEDYSAIASAIGSSEAMARQHVSRARRRIAEDRARFAVAPHAERDLMERFGAAVAAGDLAGLTALFAPDAELRSDGGGKRAAALNVITGADRIARFFLGITRKHPYQLRPAIINGALGGLQIEQGEISGALSFATDGDRITGVFFQRNPDKLARVH</sequence>
<gene>
    <name evidence="4" type="primary">sigJ</name>
    <name evidence="4" type="ORF">ACFSCW_09545</name>
</gene>
<feature type="domain" description="RNA polymerase sigma-70 region 2" evidence="2">
    <location>
        <begin position="7"/>
        <end position="70"/>
    </location>
</feature>
<dbReference type="InterPro" id="IPR032710">
    <property type="entry name" value="NTF2-like_dom_sf"/>
</dbReference>
<dbReference type="NCBIfam" id="TIGR02937">
    <property type="entry name" value="sigma70-ECF"/>
    <property type="match status" value="1"/>
</dbReference>
<name>A0ABW4I2S6_9SPHN</name>
<reference evidence="5" key="1">
    <citation type="journal article" date="2019" name="Int. J. Syst. Evol. Microbiol.">
        <title>The Global Catalogue of Microorganisms (GCM) 10K type strain sequencing project: providing services to taxonomists for standard genome sequencing and annotation.</title>
        <authorList>
            <consortium name="The Broad Institute Genomics Platform"/>
            <consortium name="The Broad Institute Genome Sequencing Center for Infectious Disease"/>
            <person name="Wu L."/>
            <person name="Ma J."/>
        </authorList>
    </citation>
    <scope>NUCLEOTIDE SEQUENCE [LARGE SCALE GENOMIC DNA]</scope>
    <source>
        <strain evidence="5">CGMCC 1.16275</strain>
    </source>
</reference>
<dbReference type="InterPro" id="IPR013325">
    <property type="entry name" value="RNA_pol_sigma_r2"/>
</dbReference>
<dbReference type="SUPFAM" id="SSF88946">
    <property type="entry name" value="Sigma2 domain of RNA polymerase sigma factors"/>
    <property type="match status" value="1"/>
</dbReference>
<dbReference type="PANTHER" id="PTHR30173">
    <property type="entry name" value="SIGMA 19 FACTOR"/>
    <property type="match status" value="1"/>
</dbReference>
<dbReference type="InterPro" id="IPR007627">
    <property type="entry name" value="RNA_pol_sigma70_r2"/>
</dbReference>
<dbReference type="NCBIfam" id="NF007214">
    <property type="entry name" value="PRK09636.1"/>
    <property type="match status" value="1"/>
</dbReference>
<dbReference type="InterPro" id="IPR036388">
    <property type="entry name" value="WH-like_DNA-bd_sf"/>
</dbReference>
<comment type="caution">
    <text evidence="4">The sequence shown here is derived from an EMBL/GenBank/DDBJ whole genome shotgun (WGS) entry which is preliminary data.</text>
</comment>
<comment type="subunit">
    <text evidence="1">Interacts transiently with the RNA polymerase catalytic core formed by RpoA, RpoB, RpoC and RpoZ (2 alpha, 1 beta, 1 beta' and 1 omega subunit) to form the RNA polymerase holoenzyme that can initiate transcription.</text>
</comment>
<dbReference type="Gene3D" id="1.10.1740.10">
    <property type="match status" value="1"/>
</dbReference>
<dbReference type="Pfam" id="PF08281">
    <property type="entry name" value="Sigma70_r4_2"/>
    <property type="match status" value="1"/>
</dbReference>
<dbReference type="InterPro" id="IPR013249">
    <property type="entry name" value="RNA_pol_sigma70_r4_t2"/>
</dbReference>
<dbReference type="Proteomes" id="UP001597115">
    <property type="component" value="Unassembled WGS sequence"/>
</dbReference>